<keyword evidence="2" id="KW-1185">Reference proteome</keyword>
<dbReference type="SUPFAM" id="SSF52540">
    <property type="entry name" value="P-loop containing nucleoside triphosphate hydrolases"/>
    <property type="match status" value="1"/>
</dbReference>
<dbReference type="InterPro" id="IPR017746">
    <property type="entry name" value="Cellulose_synthase_operon_BcsQ"/>
</dbReference>
<dbReference type="AlphaFoldDB" id="A0A1I2JF11"/>
<evidence type="ECO:0000313" key="2">
    <source>
        <dbReference type="Proteomes" id="UP000199771"/>
    </source>
</evidence>
<evidence type="ECO:0000313" key="1">
    <source>
        <dbReference type="EMBL" id="SFF53144.1"/>
    </source>
</evidence>
<accession>A0A1I2JF11</accession>
<dbReference type="STRING" id="1076937.SAMN04488120_10764"/>
<dbReference type="Gene3D" id="3.40.50.300">
    <property type="entry name" value="P-loop containing nucleotide triphosphate hydrolases"/>
    <property type="match status" value="1"/>
</dbReference>
<proteinExistence type="predicted"/>
<dbReference type="EMBL" id="FOOC01000007">
    <property type="protein sequence ID" value="SFF53144.1"/>
    <property type="molecule type" value="Genomic_DNA"/>
</dbReference>
<organism evidence="1 2">
    <name type="scientific">Fontimonas thermophila</name>
    <dbReference type="NCBI Taxonomy" id="1076937"/>
    <lineage>
        <taxon>Bacteria</taxon>
        <taxon>Pseudomonadati</taxon>
        <taxon>Pseudomonadota</taxon>
        <taxon>Gammaproteobacteria</taxon>
        <taxon>Nevskiales</taxon>
        <taxon>Nevskiaceae</taxon>
        <taxon>Fontimonas</taxon>
    </lineage>
</organism>
<name>A0A1I2JF11_9GAMM</name>
<reference evidence="1 2" key="1">
    <citation type="submission" date="2016-10" db="EMBL/GenBank/DDBJ databases">
        <authorList>
            <person name="de Groot N.N."/>
        </authorList>
    </citation>
    <scope>NUCLEOTIDE SEQUENCE [LARGE SCALE GENOMIC DNA]</scope>
    <source>
        <strain evidence="1 2">DSM 23609</strain>
    </source>
</reference>
<dbReference type="NCBIfam" id="TIGR03371">
    <property type="entry name" value="cellulose_yhjQ"/>
    <property type="match status" value="1"/>
</dbReference>
<dbReference type="Proteomes" id="UP000199771">
    <property type="component" value="Unassembled WGS sequence"/>
</dbReference>
<sequence>MLAVDFDPANLLAQQLGAETQPAHGIATTDDWTRTALANSEGVRVVPFGILDPSALLHFEQQLVTHANWLRSRLDEAALADDTVVLVDTPRLPSPLAWHAAATADHVLTVLVAEPVAYAALDRLPTPGAARAHYVVNAFEPQRTVQQDVLLLLRERLGVGLVRSVVHRDAAVAEALARNRALLDDAPYSQAAEDLQYLCSWLLRTIDEAHP</sequence>
<protein>
    <submittedName>
        <fullName evidence="1">Cellulose synthase operon protein YhjQ</fullName>
    </submittedName>
</protein>
<dbReference type="Pfam" id="PF06564">
    <property type="entry name" value="CBP_BcsQ"/>
    <property type="match status" value="1"/>
</dbReference>
<gene>
    <name evidence="1" type="ORF">SAMN04488120_10764</name>
</gene>
<dbReference type="InterPro" id="IPR027417">
    <property type="entry name" value="P-loop_NTPase"/>
</dbReference>